<dbReference type="OMA" id="SWSFDSC"/>
<dbReference type="EMBL" id="KE124178">
    <property type="protein sequence ID" value="EPB81404.1"/>
    <property type="molecule type" value="Genomic_DNA"/>
</dbReference>
<proteinExistence type="predicted"/>
<sequence length="217" mass="24624">MKSCYRKNRKVSFSQYWIPKENEWDESNDGKRVFLGGTEKVKLNDTHNKPLGEVTVDMYHKCKMEGTCLLENGDLINIDNTTDKFIKVGGRGREHNVFGLGSGSQNLVPYISVAANDIPYGQKLYISKLDGVDLGGGIKHNGCVRVDDDSWSFDSCQIDFFVLSYVDYLWLDLEDEVSIKYADCELKNYITKQHLALVKATSNEKIIPSLMTAQYKL</sequence>
<dbReference type="InParanoid" id="S2IVS5"/>
<name>S2IVS5_MUCC1</name>
<evidence type="ECO:0000313" key="1">
    <source>
        <dbReference type="EMBL" id="EPB81404.1"/>
    </source>
</evidence>
<keyword evidence="2" id="KW-1185">Reference proteome</keyword>
<dbReference type="OrthoDB" id="5985073at2759"/>
<evidence type="ECO:0000313" key="2">
    <source>
        <dbReference type="Proteomes" id="UP000014254"/>
    </source>
</evidence>
<gene>
    <name evidence="1" type="ORF">HMPREF1544_11893</name>
</gene>
<reference evidence="2" key="1">
    <citation type="submission" date="2013-05" db="EMBL/GenBank/DDBJ databases">
        <title>The Genome sequence of Mucor circinelloides f. circinelloides 1006PhL.</title>
        <authorList>
            <consortium name="The Broad Institute Genomics Platform"/>
            <person name="Cuomo C."/>
            <person name="Earl A."/>
            <person name="Findley K."/>
            <person name="Lee S.C."/>
            <person name="Walker B."/>
            <person name="Young S."/>
            <person name="Zeng Q."/>
            <person name="Gargeya S."/>
            <person name="Fitzgerald M."/>
            <person name="Haas B."/>
            <person name="Abouelleil A."/>
            <person name="Allen A.W."/>
            <person name="Alvarado L."/>
            <person name="Arachchi H.M."/>
            <person name="Berlin A.M."/>
            <person name="Chapman S.B."/>
            <person name="Gainer-Dewar J."/>
            <person name="Goldberg J."/>
            <person name="Griggs A."/>
            <person name="Gujja S."/>
            <person name="Hansen M."/>
            <person name="Howarth C."/>
            <person name="Imamovic A."/>
            <person name="Ireland A."/>
            <person name="Larimer J."/>
            <person name="McCowan C."/>
            <person name="Murphy C."/>
            <person name="Pearson M."/>
            <person name="Poon T.W."/>
            <person name="Priest M."/>
            <person name="Roberts A."/>
            <person name="Saif S."/>
            <person name="Shea T."/>
            <person name="Sisk P."/>
            <person name="Sykes S."/>
            <person name="Wortman J."/>
            <person name="Nusbaum C."/>
            <person name="Birren B."/>
        </authorList>
    </citation>
    <scope>NUCLEOTIDE SEQUENCE [LARGE SCALE GENOMIC DNA]</scope>
    <source>
        <strain evidence="2">1006PhL</strain>
    </source>
</reference>
<organism evidence="1 2">
    <name type="scientific">Mucor circinelloides f. circinelloides (strain 1006PhL)</name>
    <name type="common">Mucormycosis agent</name>
    <name type="synonym">Calyptromyces circinelloides</name>
    <dbReference type="NCBI Taxonomy" id="1220926"/>
    <lineage>
        <taxon>Eukaryota</taxon>
        <taxon>Fungi</taxon>
        <taxon>Fungi incertae sedis</taxon>
        <taxon>Mucoromycota</taxon>
        <taxon>Mucoromycotina</taxon>
        <taxon>Mucoromycetes</taxon>
        <taxon>Mucorales</taxon>
        <taxon>Mucorineae</taxon>
        <taxon>Mucoraceae</taxon>
        <taxon>Mucor</taxon>
    </lineage>
</organism>
<protein>
    <submittedName>
        <fullName evidence="1">Uncharacterized protein</fullName>
    </submittedName>
</protein>
<dbReference type="VEuPathDB" id="FungiDB:HMPREF1544_11893"/>
<dbReference type="eggNOG" id="ENOG502T9V9">
    <property type="taxonomic scope" value="Eukaryota"/>
</dbReference>
<accession>S2IVS5</accession>
<dbReference type="Proteomes" id="UP000014254">
    <property type="component" value="Unassembled WGS sequence"/>
</dbReference>
<dbReference type="AlphaFoldDB" id="S2IVS5"/>
<dbReference type="CDD" id="cd22785">
    <property type="entry name" value="DPBB_MltA-like"/>
    <property type="match status" value="1"/>
</dbReference>